<dbReference type="InterPro" id="IPR036400">
    <property type="entry name" value="Cyt_B5-like_heme/steroid_sf"/>
</dbReference>
<feature type="region of interest" description="Disordered" evidence="3">
    <location>
        <begin position="288"/>
        <end position="319"/>
    </location>
</feature>
<dbReference type="GeneID" id="98175091"/>
<feature type="compositionally biased region" description="Low complexity" evidence="3">
    <location>
        <begin position="297"/>
        <end position="319"/>
    </location>
</feature>
<proteinExistence type="predicted"/>
<dbReference type="SMART" id="SM01117">
    <property type="entry name" value="Cyt-b5"/>
    <property type="match status" value="1"/>
</dbReference>
<keyword evidence="7" id="KW-1185">Reference proteome</keyword>
<dbReference type="InterPro" id="IPR000262">
    <property type="entry name" value="FMN-dep_DH"/>
</dbReference>
<feature type="compositionally biased region" description="Low complexity" evidence="3">
    <location>
        <begin position="91"/>
        <end position="100"/>
    </location>
</feature>
<sequence length="531" mass="55722">MSPTIHPVELSKHNTLASLWIAVNGVVYDFTEFAPTHPGGLSVLLQYAGQDATAAYNAVHSASLIKAILPASKHLGRLPQPSSPEPPAKPAKPANQTKPPLSSMISSHDFVQGAHSFLPAKTLAFISSAATDCHTHRRNNSTYAEITLRPRVLVDVSATVSLATTMLGQSVASPIYVAPTSLGKTVHPEGEKEIARACRKLGGIAQVVSTSASFSVDDVVSAWKEEDGGSSSTTAAAAAVPASSSPPVFLQLYVDKQRANTVRLLTSPTIRSNIKGVFLTVDAPVPGKREADERVPTHASPSSSSSASLSPSSLSSEAAAPVVPVTTPMAPPTSPTADSSGAALGRLMASYISASLTWGETLPWLRSLLPRGVPTVVKGIQTAADAVRAVRGGAAAIVLSNHGGRSLDTSPAPVLVLLELQRCCPDVFSRAEVYVDGGVARGTDAFKALCLGARAVGVGRGVMYALGWGEEGVRRYLQILNDELVTTMKMCGVTRLEDLHPGLVNTRAVDHLVPEALEEDHPYAKWRRGKL</sequence>
<feature type="compositionally biased region" description="Pro residues" evidence="3">
    <location>
        <begin position="81"/>
        <end position="90"/>
    </location>
</feature>
<evidence type="ECO:0000256" key="1">
    <source>
        <dbReference type="ARBA" id="ARBA00001917"/>
    </source>
</evidence>
<dbReference type="RefSeq" id="XP_070915869.1">
    <property type="nucleotide sequence ID" value="XM_071059768.1"/>
</dbReference>
<evidence type="ECO:0000259" key="5">
    <source>
        <dbReference type="PROSITE" id="PS51349"/>
    </source>
</evidence>
<reference evidence="6 7" key="1">
    <citation type="submission" date="2024-09" db="EMBL/GenBank/DDBJ databases">
        <title>Itraconazole resistance in Madurella fahalii resulting from another homologue of gene encoding cytochrome P450 14-alpha sterol demethylase (CYP51).</title>
        <authorList>
            <person name="Yoshioka I."/>
            <person name="Fahal A.H."/>
            <person name="Kaneko S."/>
            <person name="Yaguchi T."/>
        </authorList>
    </citation>
    <scope>NUCLEOTIDE SEQUENCE [LARGE SCALE GENOMIC DNA]</scope>
    <source>
        <strain evidence="6 7">IFM 68171</strain>
    </source>
</reference>
<evidence type="ECO:0000313" key="6">
    <source>
        <dbReference type="EMBL" id="GAB1314138.1"/>
    </source>
</evidence>
<feature type="domain" description="Cytochrome b5 heme-binding" evidence="4">
    <location>
        <begin position="2"/>
        <end position="79"/>
    </location>
</feature>
<evidence type="ECO:0000256" key="2">
    <source>
        <dbReference type="ARBA" id="ARBA00023002"/>
    </source>
</evidence>
<name>A0ABQ0G8P0_9PEZI</name>
<comment type="caution">
    <text evidence="6">The sequence shown here is derived from an EMBL/GenBank/DDBJ whole genome shotgun (WGS) entry which is preliminary data.</text>
</comment>
<dbReference type="Gene3D" id="3.10.120.10">
    <property type="entry name" value="Cytochrome b5-like heme/steroid binding domain"/>
    <property type="match status" value="1"/>
</dbReference>
<dbReference type="InterPro" id="IPR013785">
    <property type="entry name" value="Aldolase_TIM"/>
</dbReference>
<dbReference type="Pfam" id="PF00173">
    <property type="entry name" value="Cyt-b5"/>
    <property type="match status" value="1"/>
</dbReference>
<feature type="region of interest" description="Disordered" evidence="3">
    <location>
        <begin position="75"/>
        <end position="103"/>
    </location>
</feature>
<evidence type="ECO:0000256" key="3">
    <source>
        <dbReference type="SAM" id="MobiDB-lite"/>
    </source>
</evidence>
<dbReference type="PROSITE" id="PS50255">
    <property type="entry name" value="CYTOCHROME_B5_2"/>
    <property type="match status" value="1"/>
</dbReference>
<dbReference type="Pfam" id="PF01070">
    <property type="entry name" value="FMN_dh"/>
    <property type="match status" value="1"/>
</dbReference>
<dbReference type="SUPFAM" id="SSF51395">
    <property type="entry name" value="FMN-linked oxidoreductases"/>
    <property type="match status" value="1"/>
</dbReference>
<dbReference type="EMBL" id="BAAFSV010000002">
    <property type="protein sequence ID" value="GAB1314138.1"/>
    <property type="molecule type" value="Genomic_DNA"/>
</dbReference>
<protein>
    <submittedName>
        <fullName evidence="6">Cytochrome b2, mitochondrial</fullName>
    </submittedName>
</protein>
<dbReference type="PANTHER" id="PTHR10578:SF104">
    <property type="entry name" value="CYTOCHROME B2, MITOCHONDRIAL-RELATED"/>
    <property type="match status" value="1"/>
</dbReference>
<dbReference type="PROSITE" id="PS51349">
    <property type="entry name" value="FMN_HYDROXY_ACID_DH_2"/>
    <property type="match status" value="1"/>
</dbReference>
<dbReference type="InterPro" id="IPR001199">
    <property type="entry name" value="Cyt_B5-like_heme/steroid-bd"/>
</dbReference>
<dbReference type="Proteomes" id="UP001628179">
    <property type="component" value="Unassembled WGS sequence"/>
</dbReference>
<feature type="domain" description="FMN hydroxy acid dehydrogenase" evidence="5">
    <location>
        <begin position="99"/>
        <end position="509"/>
    </location>
</feature>
<organism evidence="6 7">
    <name type="scientific">Madurella fahalii</name>
    <dbReference type="NCBI Taxonomy" id="1157608"/>
    <lineage>
        <taxon>Eukaryota</taxon>
        <taxon>Fungi</taxon>
        <taxon>Dikarya</taxon>
        <taxon>Ascomycota</taxon>
        <taxon>Pezizomycotina</taxon>
        <taxon>Sordariomycetes</taxon>
        <taxon>Sordariomycetidae</taxon>
        <taxon>Sordariales</taxon>
        <taxon>Sordariales incertae sedis</taxon>
        <taxon>Madurella</taxon>
    </lineage>
</organism>
<evidence type="ECO:0000259" key="4">
    <source>
        <dbReference type="PROSITE" id="PS50255"/>
    </source>
</evidence>
<accession>A0ABQ0G8P0</accession>
<dbReference type="SUPFAM" id="SSF55856">
    <property type="entry name" value="Cytochrome b5-like heme/steroid binding domain"/>
    <property type="match status" value="1"/>
</dbReference>
<comment type="cofactor">
    <cofactor evidence="1">
        <name>FMN</name>
        <dbReference type="ChEBI" id="CHEBI:58210"/>
    </cofactor>
</comment>
<keyword evidence="2" id="KW-0560">Oxidoreductase</keyword>
<dbReference type="InterPro" id="IPR037396">
    <property type="entry name" value="FMN_HAD"/>
</dbReference>
<dbReference type="Gene3D" id="3.20.20.70">
    <property type="entry name" value="Aldolase class I"/>
    <property type="match status" value="1"/>
</dbReference>
<gene>
    <name evidence="6" type="ORF">MFIFM68171_04348</name>
</gene>
<evidence type="ECO:0000313" key="7">
    <source>
        <dbReference type="Proteomes" id="UP001628179"/>
    </source>
</evidence>
<dbReference type="PANTHER" id="PTHR10578">
    <property type="entry name" value="S -2-HYDROXY-ACID OXIDASE-RELATED"/>
    <property type="match status" value="1"/>
</dbReference>